<feature type="domain" description="Methyltransferase FkbM" evidence="1">
    <location>
        <begin position="54"/>
        <end position="220"/>
    </location>
</feature>
<evidence type="ECO:0000259" key="1">
    <source>
        <dbReference type="Pfam" id="PF05050"/>
    </source>
</evidence>
<dbReference type="Gene3D" id="3.40.50.150">
    <property type="entry name" value="Vaccinia Virus protein VP39"/>
    <property type="match status" value="1"/>
</dbReference>
<dbReference type="AlphaFoldDB" id="A0A3L9YB91"/>
<dbReference type="InterPro" id="IPR052514">
    <property type="entry name" value="SAM-dependent_MTase"/>
</dbReference>
<evidence type="ECO:0000313" key="2">
    <source>
        <dbReference type="EMBL" id="RMA57971.1"/>
    </source>
</evidence>
<organism evidence="2 3">
    <name type="scientific">Ulvibacter antarcticus</name>
    <dbReference type="NCBI Taxonomy" id="442714"/>
    <lineage>
        <taxon>Bacteria</taxon>
        <taxon>Pseudomonadati</taxon>
        <taxon>Bacteroidota</taxon>
        <taxon>Flavobacteriia</taxon>
        <taxon>Flavobacteriales</taxon>
        <taxon>Flavobacteriaceae</taxon>
        <taxon>Ulvibacter</taxon>
    </lineage>
</organism>
<dbReference type="Proteomes" id="UP000271339">
    <property type="component" value="Unassembled WGS sequence"/>
</dbReference>
<dbReference type="EMBL" id="REFC01000014">
    <property type="protein sequence ID" value="RMA57971.1"/>
    <property type="molecule type" value="Genomic_DNA"/>
</dbReference>
<dbReference type="InterPro" id="IPR006342">
    <property type="entry name" value="FkbM_mtfrase"/>
</dbReference>
<reference evidence="2 3" key="1">
    <citation type="submission" date="2018-10" db="EMBL/GenBank/DDBJ databases">
        <title>Genomic Encyclopedia of Archaeal and Bacterial Type Strains, Phase II (KMG-II): from individual species to whole genera.</title>
        <authorList>
            <person name="Goeker M."/>
        </authorList>
    </citation>
    <scope>NUCLEOTIDE SEQUENCE [LARGE SCALE GENOMIC DNA]</scope>
    <source>
        <strain evidence="2 3">DSM 23424</strain>
    </source>
</reference>
<dbReference type="SUPFAM" id="SSF53335">
    <property type="entry name" value="S-adenosyl-L-methionine-dependent methyltransferases"/>
    <property type="match status" value="1"/>
</dbReference>
<dbReference type="GO" id="GO:0008168">
    <property type="term" value="F:methyltransferase activity"/>
    <property type="evidence" value="ECO:0007669"/>
    <property type="project" value="UniProtKB-KW"/>
</dbReference>
<keyword evidence="2" id="KW-0808">Transferase</keyword>
<dbReference type="Pfam" id="PF05050">
    <property type="entry name" value="Methyltransf_21"/>
    <property type="match status" value="1"/>
</dbReference>
<dbReference type="RefSeq" id="WP_121908314.1">
    <property type="nucleotide sequence ID" value="NZ_REFC01000014.1"/>
</dbReference>
<accession>A0A3L9YB91</accession>
<proteinExistence type="predicted"/>
<dbReference type="GO" id="GO:0032259">
    <property type="term" value="P:methylation"/>
    <property type="evidence" value="ECO:0007669"/>
    <property type="project" value="UniProtKB-KW"/>
</dbReference>
<dbReference type="NCBIfam" id="TIGR01444">
    <property type="entry name" value="fkbM_fam"/>
    <property type="match status" value="1"/>
</dbReference>
<dbReference type="OrthoDB" id="9812600at2"/>
<sequence length="241" mass="27610">MKTDKLKFSEVEVRGVNFKLMTYTRSLELCARMNYETENLDFIDLMEPNDVFYDLGACEGRFSLYAALKGLRVISFEPEAKNFLVFSQNIEINGFDEDRIKAINAGVGAKNGKAIIKIGQPWEGGHQKIVEHGEIRNDLNFDFVENQEIELISIDSFIEEGVYPSPNYLKIDIDGSEMPFLIGAAKTLQSEALKGIIFELNEIDPNFENIITFLNKNGFIELERFKVPNEPKLYNIIFERK</sequence>
<gene>
    <name evidence="2" type="ORF">BXY75_2779</name>
</gene>
<dbReference type="InterPro" id="IPR029063">
    <property type="entry name" value="SAM-dependent_MTases_sf"/>
</dbReference>
<dbReference type="PANTHER" id="PTHR34203">
    <property type="entry name" value="METHYLTRANSFERASE, FKBM FAMILY PROTEIN"/>
    <property type="match status" value="1"/>
</dbReference>
<protein>
    <submittedName>
        <fullName evidence="2">FkbM family methyltransferase</fullName>
    </submittedName>
</protein>
<keyword evidence="2" id="KW-0489">Methyltransferase</keyword>
<evidence type="ECO:0000313" key="3">
    <source>
        <dbReference type="Proteomes" id="UP000271339"/>
    </source>
</evidence>
<dbReference type="PANTHER" id="PTHR34203:SF15">
    <property type="entry name" value="SLL1173 PROTEIN"/>
    <property type="match status" value="1"/>
</dbReference>
<keyword evidence="3" id="KW-1185">Reference proteome</keyword>
<name>A0A3L9YB91_9FLAO</name>
<comment type="caution">
    <text evidence="2">The sequence shown here is derived from an EMBL/GenBank/DDBJ whole genome shotgun (WGS) entry which is preliminary data.</text>
</comment>